<dbReference type="InterPro" id="IPR001810">
    <property type="entry name" value="F-box_dom"/>
</dbReference>
<reference evidence="3 4" key="1">
    <citation type="submission" date="2019-03" db="EMBL/GenBank/DDBJ databases">
        <title>Draft genome sequence of Xylaria hypoxylon DSM 108379, a ubiquitous saprotrophic-parasitic fungi on hardwood.</title>
        <authorList>
            <person name="Buettner E."/>
            <person name="Leonhardt S."/>
            <person name="Gebauer A.M."/>
            <person name="Liers C."/>
            <person name="Hofrichter M."/>
            <person name="Kellner H."/>
        </authorList>
    </citation>
    <scope>NUCLEOTIDE SEQUENCE [LARGE SCALE GENOMIC DNA]</scope>
    <source>
        <strain evidence="3 4">DSM 108379</strain>
    </source>
</reference>
<evidence type="ECO:0000259" key="2">
    <source>
        <dbReference type="PROSITE" id="PS50181"/>
    </source>
</evidence>
<evidence type="ECO:0000256" key="1">
    <source>
        <dbReference type="SAM" id="MobiDB-lite"/>
    </source>
</evidence>
<dbReference type="STRING" id="37992.A0A4Z0Z7K8"/>
<gene>
    <name evidence="3" type="ORF">E0Z10_g4273</name>
</gene>
<protein>
    <recommendedName>
        <fullName evidence="2">F-box domain-containing protein</fullName>
    </recommendedName>
</protein>
<dbReference type="Proteomes" id="UP000297716">
    <property type="component" value="Unassembled WGS sequence"/>
</dbReference>
<dbReference type="InterPro" id="IPR036047">
    <property type="entry name" value="F-box-like_dom_sf"/>
</dbReference>
<evidence type="ECO:0000313" key="3">
    <source>
        <dbReference type="EMBL" id="TGJ84502.1"/>
    </source>
</evidence>
<dbReference type="AlphaFoldDB" id="A0A4Z0Z7K8"/>
<organism evidence="3 4">
    <name type="scientific">Xylaria hypoxylon</name>
    <dbReference type="NCBI Taxonomy" id="37992"/>
    <lineage>
        <taxon>Eukaryota</taxon>
        <taxon>Fungi</taxon>
        <taxon>Dikarya</taxon>
        <taxon>Ascomycota</taxon>
        <taxon>Pezizomycotina</taxon>
        <taxon>Sordariomycetes</taxon>
        <taxon>Xylariomycetidae</taxon>
        <taxon>Xylariales</taxon>
        <taxon>Xylariaceae</taxon>
        <taxon>Xylaria</taxon>
    </lineage>
</organism>
<dbReference type="SUPFAM" id="SSF81383">
    <property type="entry name" value="F-box domain"/>
    <property type="match status" value="1"/>
</dbReference>
<name>A0A4Z0Z7K8_9PEZI</name>
<dbReference type="OrthoDB" id="3226064at2759"/>
<dbReference type="Pfam" id="PF12937">
    <property type="entry name" value="F-box-like"/>
    <property type="match status" value="1"/>
</dbReference>
<proteinExistence type="predicted"/>
<dbReference type="PROSITE" id="PS50181">
    <property type="entry name" value="FBOX"/>
    <property type="match status" value="1"/>
</dbReference>
<sequence>MPLLTDLPLEIIYHILGYVDPQDLGWIPRICKSLCHAVSANSTLFKQVYLNHLDAPSRGPVDWEPSLKDLVRLRALCDRYDVDNKKDELDFVHQTVIELLKHASTDGVRPGSAALPESRNADILTHIFSDESNQLAFLCRSFIYERARAEFHSRDIRYWHGPPKPEHQKSAHLHCLYGVPLLHAYPSVRRQTRQNSMYPFASSKVYDLRQYTEKNKWGPFMDDGTMRVDWEKVEAIMIVLGANMITLGIPSMQMCETYCSVPFAGTWPNSWKSPPALALPREPDTLEHLDPYGITGVWLRVVCFLDYTDFFAYNFGTEEQPPPHVPRPSISVGQATRLILMQIFVTSVEQPGPGDGQGLPVVHFKGVSRSVDQGFDENADSDLRGIVRLTPEGEVRWTTFSIFGGVERWRSESVQVGGVRSAKGVLGHWFDKLRSARPAGPTAFWKISDKNEPRNTGAVSNLFTEVDEFSETNPDEEDDSDEGDGVVFQYIPSIPGSQAE</sequence>
<feature type="region of interest" description="Disordered" evidence="1">
    <location>
        <begin position="456"/>
        <end position="500"/>
    </location>
</feature>
<feature type="compositionally biased region" description="Acidic residues" evidence="1">
    <location>
        <begin position="465"/>
        <end position="484"/>
    </location>
</feature>
<dbReference type="SMART" id="SM00256">
    <property type="entry name" value="FBOX"/>
    <property type="match status" value="1"/>
</dbReference>
<keyword evidence="4" id="KW-1185">Reference proteome</keyword>
<comment type="caution">
    <text evidence="3">The sequence shown here is derived from an EMBL/GenBank/DDBJ whole genome shotgun (WGS) entry which is preliminary data.</text>
</comment>
<evidence type="ECO:0000313" key="4">
    <source>
        <dbReference type="Proteomes" id="UP000297716"/>
    </source>
</evidence>
<dbReference type="Gene3D" id="1.20.1280.50">
    <property type="match status" value="1"/>
</dbReference>
<accession>A0A4Z0Z7K8</accession>
<feature type="domain" description="F-box" evidence="2">
    <location>
        <begin position="1"/>
        <end position="48"/>
    </location>
</feature>
<dbReference type="EMBL" id="SKBN01000066">
    <property type="protein sequence ID" value="TGJ84502.1"/>
    <property type="molecule type" value="Genomic_DNA"/>
</dbReference>